<protein>
    <submittedName>
        <fullName evidence="6">Cobalt-precorrin-6Y C(15)-methyltransferase</fullName>
    </submittedName>
</protein>
<evidence type="ECO:0000256" key="5">
    <source>
        <dbReference type="ARBA" id="ARBA00022691"/>
    </source>
</evidence>
<dbReference type="GO" id="GO:0009236">
    <property type="term" value="P:cobalamin biosynthetic process"/>
    <property type="evidence" value="ECO:0007669"/>
    <property type="project" value="UniProtKB-KW"/>
</dbReference>
<evidence type="ECO:0000256" key="4">
    <source>
        <dbReference type="ARBA" id="ARBA00022679"/>
    </source>
</evidence>
<dbReference type="Gene3D" id="3.40.50.150">
    <property type="entry name" value="Vaccinia Virus protein VP39"/>
    <property type="match status" value="1"/>
</dbReference>
<dbReference type="InterPro" id="IPR029063">
    <property type="entry name" value="SAM-dependent_MTases_sf"/>
</dbReference>
<accession>A0A2N4YTI9</accession>
<comment type="pathway">
    <text evidence="1">Cofactor biosynthesis; adenosylcobalamin biosynthesis.</text>
</comment>
<reference evidence="6 7" key="2">
    <citation type="submission" date="2018-01" db="EMBL/GenBank/DDBJ databases">
        <title>Genomic study of Klebsiella pneumoniae.</title>
        <authorList>
            <person name="Yang Y."/>
            <person name="Bicalho R."/>
        </authorList>
    </citation>
    <scope>NUCLEOTIDE SEQUENCE [LARGE SCALE GENOMIC DNA]</scope>
    <source>
        <strain evidence="6 7">A8</strain>
    </source>
</reference>
<dbReference type="EMBL" id="PIDP01001463">
    <property type="protein sequence ID" value="PLM90917.1"/>
    <property type="molecule type" value="Genomic_DNA"/>
</dbReference>
<name>A0A2N4YTI9_KLEVA</name>
<dbReference type="PANTHER" id="PTHR43182">
    <property type="entry name" value="COBALT-PRECORRIN-6B C(15)-METHYLTRANSFERASE (DECARBOXYLATING)"/>
    <property type="match status" value="1"/>
</dbReference>
<evidence type="ECO:0000313" key="6">
    <source>
        <dbReference type="EMBL" id="PLM90917.1"/>
    </source>
</evidence>
<dbReference type="GO" id="GO:0008168">
    <property type="term" value="F:methyltransferase activity"/>
    <property type="evidence" value="ECO:0007669"/>
    <property type="project" value="UniProtKB-KW"/>
</dbReference>
<keyword evidence="5" id="KW-0949">S-adenosyl-L-methionine</keyword>
<organism evidence="6 7">
    <name type="scientific">Klebsiella variicola</name>
    <dbReference type="NCBI Taxonomy" id="244366"/>
    <lineage>
        <taxon>Bacteria</taxon>
        <taxon>Pseudomonadati</taxon>
        <taxon>Pseudomonadota</taxon>
        <taxon>Gammaproteobacteria</taxon>
        <taxon>Enterobacterales</taxon>
        <taxon>Enterobacteriaceae</taxon>
        <taxon>Klebsiella/Raoultella group</taxon>
        <taxon>Klebsiella</taxon>
        <taxon>Klebsiella pneumoniae complex</taxon>
    </lineage>
</organism>
<comment type="caution">
    <text evidence="6">The sequence shown here is derived from an EMBL/GenBank/DDBJ whole genome shotgun (WGS) entry which is preliminary data.</text>
</comment>
<reference evidence="6 7" key="1">
    <citation type="submission" date="2017-11" db="EMBL/GenBank/DDBJ databases">
        <authorList>
            <person name="Han C.G."/>
        </authorList>
    </citation>
    <scope>NUCLEOTIDE SEQUENCE [LARGE SCALE GENOMIC DNA]</scope>
    <source>
        <strain evidence="6 7">A8</strain>
    </source>
</reference>
<evidence type="ECO:0000313" key="7">
    <source>
        <dbReference type="Proteomes" id="UP000234412"/>
    </source>
</evidence>
<evidence type="ECO:0000256" key="3">
    <source>
        <dbReference type="ARBA" id="ARBA00022603"/>
    </source>
</evidence>
<keyword evidence="3 6" id="KW-0489">Methyltransferase</keyword>
<evidence type="ECO:0000256" key="1">
    <source>
        <dbReference type="ARBA" id="ARBA00004953"/>
    </source>
</evidence>
<keyword evidence="2" id="KW-0169">Cobalamin biosynthesis</keyword>
<dbReference type="InterPro" id="IPR050714">
    <property type="entry name" value="Cobalamin_biosynth_MTase"/>
</dbReference>
<feature type="non-terminal residue" evidence="6">
    <location>
        <position position="1"/>
    </location>
</feature>
<dbReference type="PANTHER" id="PTHR43182:SF1">
    <property type="entry name" value="COBALT-PRECORRIN-7 C(5)-METHYLTRANSFERASE"/>
    <property type="match status" value="1"/>
</dbReference>
<sequence>FMGGSGGHLTALIDWSLAQLHPGGRLVMTFILQENLHSALGHLRQCGIPEVDCQQLAVSTLATLGSGHYFKPHNPVFVIACQKEENHG</sequence>
<gene>
    <name evidence="6" type="ORF">CWN47_28555</name>
</gene>
<dbReference type="AlphaFoldDB" id="A0A2N4YTI9"/>
<proteinExistence type="predicted"/>
<keyword evidence="4 6" id="KW-0808">Transferase</keyword>
<evidence type="ECO:0000256" key="2">
    <source>
        <dbReference type="ARBA" id="ARBA00022573"/>
    </source>
</evidence>
<dbReference type="GO" id="GO:0032259">
    <property type="term" value="P:methylation"/>
    <property type="evidence" value="ECO:0007669"/>
    <property type="project" value="UniProtKB-KW"/>
</dbReference>
<dbReference type="Proteomes" id="UP000234412">
    <property type="component" value="Unassembled WGS sequence"/>
</dbReference>